<dbReference type="AlphaFoldDB" id="A0A9P1E7H1"/>
<comment type="caution">
    <text evidence="1">The sequence shown here is derived from an EMBL/GenBank/DDBJ whole genome shotgun (WGS) entry which is preliminary data.</text>
</comment>
<sequence length="211" mass="24177">MFEQAPRNLIQTEKFMKMQEAAQQLIGVGKKKRVVDATRETDARSTRETEDVAFWAETISATERLENANAKKSLYEKGIEEMPTFSIGLTQEIERPFATVSERCAEIEKVVNEDAQVEEQDEEHVVVGNVTENEKDVEVVAELQKQEVKRKGANHDLVLGEKMTYLRPRRAEKAAKVLKSSYMERVLDTNDTSNSNEKVIWKWVMQDAPDK</sequence>
<dbReference type="Proteomes" id="UP001152484">
    <property type="component" value="Unassembled WGS sequence"/>
</dbReference>
<protein>
    <submittedName>
        <fullName evidence="1">Uncharacterized protein</fullName>
    </submittedName>
</protein>
<gene>
    <name evidence="1" type="ORF">CEURO_LOCUS8910</name>
</gene>
<proteinExistence type="predicted"/>
<dbReference type="EMBL" id="CAMAPE010000017">
    <property type="protein sequence ID" value="CAH9084220.1"/>
    <property type="molecule type" value="Genomic_DNA"/>
</dbReference>
<reference evidence="1" key="1">
    <citation type="submission" date="2022-07" db="EMBL/GenBank/DDBJ databases">
        <authorList>
            <person name="Macas J."/>
            <person name="Novak P."/>
            <person name="Neumann P."/>
        </authorList>
    </citation>
    <scope>NUCLEOTIDE SEQUENCE</scope>
</reference>
<feature type="non-terminal residue" evidence="1">
    <location>
        <position position="211"/>
    </location>
</feature>
<name>A0A9P1E7H1_CUSEU</name>
<accession>A0A9P1E7H1</accession>
<keyword evidence="2" id="KW-1185">Reference proteome</keyword>
<evidence type="ECO:0000313" key="2">
    <source>
        <dbReference type="Proteomes" id="UP001152484"/>
    </source>
</evidence>
<evidence type="ECO:0000313" key="1">
    <source>
        <dbReference type="EMBL" id="CAH9084220.1"/>
    </source>
</evidence>
<dbReference type="OrthoDB" id="1328126at2759"/>
<organism evidence="1 2">
    <name type="scientific">Cuscuta europaea</name>
    <name type="common">European dodder</name>
    <dbReference type="NCBI Taxonomy" id="41803"/>
    <lineage>
        <taxon>Eukaryota</taxon>
        <taxon>Viridiplantae</taxon>
        <taxon>Streptophyta</taxon>
        <taxon>Embryophyta</taxon>
        <taxon>Tracheophyta</taxon>
        <taxon>Spermatophyta</taxon>
        <taxon>Magnoliopsida</taxon>
        <taxon>eudicotyledons</taxon>
        <taxon>Gunneridae</taxon>
        <taxon>Pentapetalae</taxon>
        <taxon>asterids</taxon>
        <taxon>lamiids</taxon>
        <taxon>Solanales</taxon>
        <taxon>Convolvulaceae</taxon>
        <taxon>Cuscuteae</taxon>
        <taxon>Cuscuta</taxon>
        <taxon>Cuscuta subgen. Cuscuta</taxon>
    </lineage>
</organism>